<accession>A0AAV5HXI0</accession>
<protein>
    <submittedName>
        <fullName evidence="2">Uncharacterized protein</fullName>
    </submittedName>
</protein>
<dbReference type="Proteomes" id="UP001054252">
    <property type="component" value="Unassembled WGS sequence"/>
</dbReference>
<feature type="compositionally biased region" description="Low complexity" evidence="1">
    <location>
        <begin position="61"/>
        <end position="71"/>
    </location>
</feature>
<feature type="region of interest" description="Disordered" evidence="1">
    <location>
        <begin position="53"/>
        <end position="79"/>
    </location>
</feature>
<comment type="caution">
    <text evidence="2">The sequence shown here is derived from an EMBL/GenBank/DDBJ whole genome shotgun (WGS) entry which is preliminary data.</text>
</comment>
<proteinExistence type="predicted"/>
<dbReference type="AlphaFoldDB" id="A0AAV5HXI0"/>
<reference evidence="2 3" key="1">
    <citation type="journal article" date="2021" name="Commun. Biol.">
        <title>The genome of Shorea leprosula (Dipterocarpaceae) highlights the ecological relevance of drought in aseasonal tropical rainforests.</title>
        <authorList>
            <person name="Ng K.K.S."/>
            <person name="Kobayashi M.J."/>
            <person name="Fawcett J.A."/>
            <person name="Hatakeyama M."/>
            <person name="Paape T."/>
            <person name="Ng C.H."/>
            <person name="Ang C.C."/>
            <person name="Tnah L.H."/>
            <person name="Lee C.T."/>
            <person name="Nishiyama T."/>
            <person name="Sese J."/>
            <person name="O'Brien M.J."/>
            <person name="Copetti D."/>
            <person name="Mohd Noor M.I."/>
            <person name="Ong R.C."/>
            <person name="Putra M."/>
            <person name="Sireger I.Z."/>
            <person name="Indrioko S."/>
            <person name="Kosugi Y."/>
            <person name="Izuno A."/>
            <person name="Isagi Y."/>
            <person name="Lee S.L."/>
            <person name="Shimizu K.K."/>
        </authorList>
    </citation>
    <scope>NUCLEOTIDE SEQUENCE [LARGE SCALE GENOMIC DNA]</scope>
    <source>
        <strain evidence="2">214</strain>
    </source>
</reference>
<evidence type="ECO:0000313" key="3">
    <source>
        <dbReference type="Proteomes" id="UP001054252"/>
    </source>
</evidence>
<gene>
    <name evidence="2" type="ORF">SLEP1_g3824</name>
</gene>
<evidence type="ECO:0000256" key="1">
    <source>
        <dbReference type="SAM" id="MobiDB-lite"/>
    </source>
</evidence>
<organism evidence="2 3">
    <name type="scientific">Rubroshorea leprosula</name>
    <dbReference type="NCBI Taxonomy" id="152421"/>
    <lineage>
        <taxon>Eukaryota</taxon>
        <taxon>Viridiplantae</taxon>
        <taxon>Streptophyta</taxon>
        <taxon>Embryophyta</taxon>
        <taxon>Tracheophyta</taxon>
        <taxon>Spermatophyta</taxon>
        <taxon>Magnoliopsida</taxon>
        <taxon>eudicotyledons</taxon>
        <taxon>Gunneridae</taxon>
        <taxon>Pentapetalae</taxon>
        <taxon>rosids</taxon>
        <taxon>malvids</taxon>
        <taxon>Malvales</taxon>
        <taxon>Dipterocarpaceae</taxon>
        <taxon>Rubroshorea</taxon>
    </lineage>
</organism>
<keyword evidence="3" id="KW-1185">Reference proteome</keyword>
<sequence>MADSKCLGQFLVSCSFNTKEECWSCGVKAAPRAAELHQEQQMKRKLHKWQQNEMKGELHQEQQQSAANEAANVDEMRLK</sequence>
<evidence type="ECO:0000313" key="2">
    <source>
        <dbReference type="EMBL" id="GKU89725.1"/>
    </source>
</evidence>
<dbReference type="EMBL" id="BPVZ01000003">
    <property type="protein sequence ID" value="GKU89725.1"/>
    <property type="molecule type" value="Genomic_DNA"/>
</dbReference>
<name>A0AAV5HXI0_9ROSI</name>